<dbReference type="EMBL" id="CAJVQB010099851">
    <property type="protein sequence ID" value="CAG8850181.1"/>
    <property type="molecule type" value="Genomic_DNA"/>
</dbReference>
<name>A0ABN7X7Q9_GIGMA</name>
<reference evidence="1 2" key="1">
    <citation type="submission" date="2021-06" db="EMBL/GenBank/DDBJ databases">
        <authorList>
            <person name="Kallberg Y."/>
            <person name="Tangrot J."/>
            <person name="Rosling A."/>
        </authorList>
    </citation>
    <scope>NUCLEOTIDE SEQUENCE [LARGE SCALE GENOMIC DNA]</scope>
    <source>
        <strain evidence="1 2">120-4 pot B 10/14</strain>
    </source>
</reference>
<comment type="caution">
    <text evidence="1">The sequence shown here is derived from an EMBL/GenBank/DDBJ whole genome shotgun (WGS) entry which is preliminary data.</text>
</comment>
<dbReference type="Proteomes" id="UP000789901">
    <property type="component" value="Unassembled WGS sequence"/>
</dbReference>
<sequence length="41" mass="5208">NDHPDDHLCQFDHWLDHWLNRWLELRLECLLEHRLHIVVCH</sequence>
<accession>A0ABN7X7Q9</accession>
<evidence type="ECO:0000313" key="2">
    <source>
        <dbReference type="Proteomes" id="UP000789901"/>
    </source>
</evidence>
<keyword evidence="2" id="KW-1185">Reference proteome</keyword>
<evidence type="ECO:0000313" key="1">
    <source>
        <dbReference type="EMBL" id="CAG8850181.1"/>
    </source>
</evidence>
<gene>
    <name evidence="1" type="ORF">GMARGA_LOCUS40087</name>
</gene>
<feature type="non-terminal residue" evidence="1">
    <location>
        <position position="41"/>
    </location>
</feature>
<protein>
    <submittedName>
        <fullName evidence="1">14351_t:CDS:1</fullName>
    </submittedName>
</protein>
<feature type="non-terminal residue" evidence="1">
    <location>
        <position position="1"/>
    </location>
</feature>
<proteinExistence type="predicted"/>
<organism evidence="1 2">
    <name type="scientific">Gigaspora margarita</name>
    <dbReference type="NCBI Taxonomy" id="4874"/>
    <lineage>
        <taxon>Eukaryota</taxon>
        <taxon>Fungi</taxon>
        <taxon>Fungi incertae sedis</taxon>
        <taxon>Mucoromycota</taxon>
        <taxon>Glomeromycotina</taxon>
        <taxon>Glomeromycetes</taxon>
        <taxon>Diversisporales</taxon>
        <taxon>Gigasporaceae</taxon>
        <taxon>Gigaspora</taxon>
    </lineage>
</organism>